<evidence type="ECO:0000313" key="7">
    <source>
        <dbReference type="EMBL" id="MEG3438783.1"/>
    </source>
</evidence>
<comment type="caution">
    <text evidence="7">The sequence shown here is derived from an EMBL/GenBank/DDBJ whole genome shotgun (WGS) entry which is preliminary data.</text>
</comment>
<evidence type="ECO:0000256" key="4">
    <source>
        <dbReference type="ARBA" id="ARBA00022989"/>
    </source>
</evidence>
<dbReference type="EMBL" id="JBAFSM010000035">
    <property type="protein sequence ID" value="MEG3438783.1"/>
    <property type="molecule type" value="Genomic_DNA"/>
</dbReference>
<feature type="transmembrane region" description="Helical" evidence="6">
    <location>
        <begin position="314"/>
        <end position="334"/>
    </location>
</feature>
<evidence type="ECO:0000313" key="8">
    <source>
        <dbReference type="Proteomes" id="UP001328733"/>
    </source>
</evidence>
<evidence type="ECO:0000256" key="5">
    <source>
        <dbReference type="ARBA" id="ARBA00023136"/>
    </source>
</evidence>
<comment type="subcellular location">
    <subcellularLocation>
        <location evidence="1">Cell membrane</location>
        <topology evidence="1">Multi-pass membrane protein</topology>
    </subcellularLocation>
</comment>
<gene>
    <name evidence="7" type="ORF">V0288_16775</name>
</gene>
<evidence type="ECO:0000256" key="1">
    <source>
        <dbReference type="ARBA" id="ARBA00004651"/>
    </source>
</evidence>
<dbReference type="GO" id="GO:0043190">
    <property type="term" value="C:ATP-binding cassette (ABC) transporter complex"/>
    <property type="evidence" value="ECO:0007669"/>
    <property type="project" value="TreeGrafter"/>
</dbReference>
<dbReference type="Pfam" id="PF03739">
    <property type="entry name" value="LptF_LptG"/>
    <property type="match status" value="1"/>
</dbReference>
<dbReference type="AlphaFoldDB" id="A0AAW9QY98"/>
<feature type="transmembrane region" description="Helical" evidence="6">
    <location>
        <begin position="340"/>
        <end position="360"/>
    </location>
</feature>
<accession>A0AAW9QY98</accession>
<keyword evidence="8" id="KW-1185">Reference proteome</keyword>
<feature type="transmembrane region" description="Helical" evidence="6">
    <location>
        <begin position="33"/>
        <end position="54"/>
    </location>
</feature>
<feature type="transmembrane region" description="Helical" evidence="6">
    <location>
        <begin position="75"/>
        <end position="99"/>
    </location>
</feature>
<reference evidence="7 8" key="1">
    <citation type="submission" date="2024-01" db="EMBL/GenBank/DDBJ databases">
        <title>Genomic insights into the taxonomy and metabolism of the cyanobacterium Pannus brasiliensis CCIBt3594.</title>
        <authorList>
            <person name="Machado M."/>
            <person name="Botero N.B."/>
            <person name="Andreote A.P.D."/>
            <person name="Feitosa A.M.T."/>
            <person name="Popin R."/>
            <person name="Sivonen K."/>
            <person name="Fiore M.F."/>
        </authorList>
    </citation>
    <scope>NUCLEOTIDE SEQUENCE [LARGE SCALE GENOMIC DNA]</scope>
    <source>
        <strain evidence="7 8">CCIBt3594</strain>
    </source>
</reference>
<keyword evidence="4 6" id="KW-1133">Transmembrane helix</keyword>
<dbReference type="Proteomes" id="UP001328733">
    <property type="component" value="Unassembled WGS sequence"/>
</dbReference>
<feature type="transmembrane region" description="Helical" evidence="6">
    <location>
        <begin position="372"/>
        <end position="391"/>
    </location>
</feature>
<organism evidence="7 8">
    <name type="scientific">Pannus brasiliensis CCIBt3594</name>
    <dbReference type="NCBI Taxonomy" id="1427578"/>
    <lineage>
        <taxon>Bacteria</taxon>
        <taxon>Bacillati</taxon>
        <taxon>Cyanobacteriota</taxon>
        <taxon>Cyanophyceae</taxon>
        <taxon>Oscillatoriophycideae</taxon>
        <taxon>Chroococcales</taxon>
        <taxon>Microcystaceae</taxon>
        <taxon>Pannus</taxon>
    </lineage>
</organism>
<dbReference type="PANTHER" id="PTHR33529">
    <property type="entry name" value="SLR0882 PROTEIN-RELATED"/>
    <property type="match status" value="1"/>
</dbReference>
<dbReference type="PANTHER" id="PTHR33529:SF6">
    <property type="entry name" value="YJGP_YJGQ FAMILY PERMEASE"/>
    <property type="match status" value="1"/>
</dbReference>
<keyword evidence="3 6" id="KW-0812">Transmembrane</keyword>
<dbReference type="RefSeq" id="WP_332866267.1">
    <property type="nucleotide sequence ID" value="NZ_JBAFSM010000035.1"/>
</dbReference>
<evidence type="ECO:0000256" key="2">
    <source>
        <dbReference type="ARBA" id="ARBA00022475"/>
    </source>
</evidence>
<evidence type="ECO:0000256" key="6">
    <source>
        <dbReference type="SAM" id="Phobius"/>
    </source>
</evidence>
<protein>
    <submittedName>
        <fullName evidence="7">LptF/LptG family permease</fullName>
    </submittedName>
</protein>
<dbReference type="InterPro" id="IPR005495">
    <property type="entry name" value="LptG/LptF_permease"/>
</dbReference>
<name>A0AAW9QY98_9CHRO</name>
<sequence>MGENRRKFTGKYKFARSGNGGISLLDRYLIAQLLPPFLFGVGLFASLGVAIGNLSDLANKIADSNLPLMAAIEILLLKVPEFVTYSLPVSLLLATLLTYGRLGSDSELTAFRSCGCSLYRLLVPTLCLSFFVTGITLVLNEYVVPASNFRATEILVRTIQEERDSWQDRDIYYPNYDTIVQSNGKRERKLKSLLYAETFDGKNMKSVTVLRWSKQKLQQIIIAESATWNPIDNLWDFTNGTIYQLSPPDASYGEAVNFQTRKIPLSRAAFDFAVQSRDPYEMNLVQAIDYLKLLKLGGDEKRVRMFKVRIHQKIAFPFVCVVFGLIGATLGSLPRQIDRGTGFGLSVAIIFTYYLINFLIGSLGVSGVLPPFLAAWIPNFFGLLVGGWLAWRVNG</sequence>
<dbReference type="GO" id="GO:0015920">
    <property type="term" value="P:lipopolysaccharide transport"/>
    <property type="evidence" value="ECO:0007669"/>
    <property type="project" value="TreeGrafter"/>
</dbReference>
<proteinExistence type="predicted"/>
<feature type="transmembrane region" description="Helical" evidence="6">
    <location>
        <begin position="119"/>
        <end position="140"/>
    </location>
</feature>
<keyword evidence="2" id="KW-1003">Cell membrane</keyword>
<evidence type="ECO:0000256" key="3">
    <source>
        <dbReference type="ARBA" id="ARBA00022692"/>
    </source>
</evidence>
<keyword evidence="5 6" id="KW-0472">Membrane</keyword>